<evidence type="ECO:0000256" key="1">
    <source>
        <dbReference type="SAM" id="Phobius"/>
    </source>
</evidence>
<gene>
    <name evidence="2" type="ORF">C5Y83_05960</name>
</gene>
<name>A0A2S8FZ72_9BACT</name>
<keyword evidence="1" id="KW-1133">Transmembrane helix</keyword>
<feature type="transmembrane region" description="Helical" evidence="1">
    <location>
        <begin position="12"/>
        <end position="31"/>
    </location>
</feature>
<dbReference type="RefSeq" id="WP_105328735.1">
    <property type="nucleotide sequence ID" value="NZ_PUHY01000005.1"/>
</dbReference>
<keyword evidence="1" id="KW-0472">Membrane</keyword>
<evidence type="ECO:0000313" key="2">
    <source>
        <dbReference type="EMBL" id="PQO37486.1"/>
    </source>
</evidence>
<dbReference type="AlphaFoldDB" id="A0A2S8FZ72"/>
<dbReference type="Proteomes" id="UP000238322">
    <property type="component" value="Unassembled WGS sequence"/>
</dbReference>
<keyword evidence="1" id="KW-0812">Transmembrane</keyword>
<comment type="caution">
    <text evidence="2">The sequence shown here is derived from an EMBL/GenBank/DDBJ whole genome shotgun (WGS) entry which is preliminary data.</text>
</comment>
<accession>A0A2S8FZ72</accession>
<organism evidence="2 3">
    <name type="scientific">Blastopirellula marina</name>
    <dbReference type="NCBI Taxonomy" id="124"/>
    <lineage>
        <taxon>Bacteria</taxon>
        <taxon>Pseudomonadati</taxon>
        <taxon>Planctomycetota</taxon>
        <taxon>Planctomycetia</taxon>
        <taxon>Pirellulales</taxon>
        <taxon>Pirellulaceae</taxon>
        <taxon>Blastopirellula</taxon>
    </lineage>
</organism>
<dbReference type="EMBL" id="PUHY01000005">
    <property type="protein sequence ID" value="PQO37486.1"/>
    <property type="molecule type" value="Genomic_DNA"/>
</dbReference>
<protein>
    <submittedName>
        <fullName evidence="2">Uncharacterized protein</fullName>
    </submittedName>
</protein>
<reference evidence="2 3" key="1">
    <citation type="submission" date="2018-02" db="EMBL/GenBank/DDBJ databases">
        <title>Comparative genomes isolates from brazilian mangrove.</title>
        <authorList>
            <person name="Araujo J.E."/>
            <person name="Taketani R.G."/>
            <person name="Silva M.C.P."/>
            <person name="Loureco M.V."/>
            <person name="Andreote F.D."/>
        </authorList>
    </citation>
    <scope>NUCLEOTIDE SEQUENCE [LARGE SCALE GENOMIC DNA]</scope>
    <source>
        <strain evidence="2 3">Hex-1 MGV</strain>
    </source>
</reference>
<evidence type="ECO:0000313" key="3">
    <source>
        <dbReference type="Proteomes" id="UP000238322"/>
    </source>
</evidence>
<sequence>MEQRSERKPARVVFGLLLGGMLLLIMVLVAWRAHHVRFFLAHGWETYQVVSVEPLTKDTKRPASWKSLTFDEIRFSVPTDGGIEMRTHPSPIGERDCPQIELGSGRKLTVLYGNIQSSDVESSVDYFRSLPPGIPPSRAKLVADVYAASPESFHWMMPGDRLAELDFMLSQKQTVCMSNTEAVMIRQEDQWDGLLTIFGNYASFAWESHDFRQGGSLLFETPPGTDVEWIKQICETVQIDLSRQESTNLPSE</sequence>
<proteinExistence type="predicted"/>